<feature type="region of interest" description="Disordered" evidence="1">
    <location>
        <begin position="1"/>
        <end position="79"/>
    </location>
</feature>
<proteinExistence type="predicted"/>
<organism evidence="2">
    <name type="scientific">Lichen partiti-like RNA virus sp</name>
    <dbReference type="NCBI Taxonomy" id="2726938"/>
    <lineage>
        <taxon>Viruses</taxon>
        <taxon>Riboviria</taxon>
        <taxon>Orthornavirae</taxon>
        <taxon>Pisuviricota</taxon>
        <taxon>Duplopiviricetes</taxon>
        <taxon>Durnavirales</taxon>
        <taxon>Partitiviridae</taxon>
    </lineage>
</organism>
<feature type="compositionally biased region" description="Basic and acidic residues" evidence="1">
    <location>
        <begin position="7"/>
        <end position="26"/>
    </location>
</feature>
<feature type="compositionally biased region" description="Basic and acidic residues" evidence="1">
    <location>
        <begin position="56"/>
        <end position="66"/>
    </location>
</feature>
<keyword evidence="2" id="KW-0946">Virion</keyword>
<gene>
    <name evidence="2" type="primary">CP</name>
</gene>
<evidence type="ECO:0000256" key="1">
    <source>
        <dbReference type="SAM" id="MobiDB-lite"/>
    </source>
</evidence>
<dbReference type="EMBL" id="LC533405">
    <property type="protein sequence ID" value="BCD56394.1"/>
    <property type="molecule type" value="Genomic_RNA"/>
</dbReference>
<reference evidence="2" key="1">
    <citation type="submission" date="2020-03" db="EMBL/GenBank/DDBJ databases">
        <title>Diverged and active partitiviruses in Lichen.</title>
        <authorList>
            <person name="Urayama S."/>
            <person name="Takaki Y."/>
            <person name="Nunoura T."/>
        </authorList>
    </citation>
    <scope>NUCLEOTIDE SEQUENCE</scope>
    <source>
        <strain evidence="2">2019Feb-04-08</strain>
    </source>
</reference>
<sequence>MSSNIQRSEKHHTESSLDKELIKDAGADSLETVQPARDIDAESTKPRIQTVAKPATTKDKDREHPIQEATPQHSTSDANASDMLETVMRVYIVRPSRFKVSTYVPSSLKMFYILNSMNLVIMNNFYAKRSMPALHPLPVRIYFSILFYIQILRCMSFTRRITQDQQDFITRFLSAYPPEDLHLPGPLLALFKTLSTSQPEDTSFGKVCPAFISNLGPEDKSSVIESTYTASWLLPQVPILLAMNYTLANLPQTQASESQWSPIRPGNANLTAPVNFMGYNYPVDKTTWPADKAWALVSPGIEFPLEANANLMTSYRDNAYTLDIPDASDTPEDIEDFLNLSDLEWFGRLNEMMSIYAKFFAGSGTLSDCSVSGVSSNQIWTEYTPQSKAPAQPTGFADQSSRIKLECKHSTTTRSMDQLFELMAFNAQTNSELPENHPYVPHAGTFGVNGKEGPFWDVKPINGPSPTDDTYLGVRAKVTKLHVQKGLL</sequence>
<protein>
    <submittedName>
        <fullName evidence="2">Putative coat protein</fullName>
    </submittedName>
</protein>
<evidence type="ECO:0000313" key="2">
    <source>
        <dbReference type="EMBL" id="BCD56394.1"/>
    </source>
</evidence>
<keyword evidence="2" id="KW-0167">Capsid protein</keyword>
<name>A0A6J4CUB4_9VIRU</name>
<dbReference type="GO" id="GO:0019028">
    <property type="term" value="C:viral capsid"/>
    <property type="evidence" value="ECO:0007669"/>
    <property type="project" value="UniProtKB-KW"/>
</dbReference>
<feature type="compositionally biased region" description="Polar residues" evidence="1">
    <location>
        <begin position="69"/>
        <end position="79"/>
    </location>
</feature>
<accession>A0A6J4CUB4</accession>